<reference evidence="3" key="2">
    <citation type="journal article" date="2021" name="Microbiome">
        <title>Successional dynamics and alternative stable states in a saline activated sludge microbial community over 9 years.</title>
        <authorList>
            <person name="Wang Y."/>
            <person name="Ye J."/>
            <person name="Ju F."/>
            <person name="Liu L."/>
            <person name="Boyd J.A."/>
            <person name="Deng Y."/>
            <person name="Parks D.H."/>
            <person name="Jiang X."/>
            <person name="Yin X."/>
            <person name="Woodcroft B.J."/>
            <person name="Tyson G.W."/>
            <person name="Hugenholtz P."/>
            <person name="Polz M.F."/>
            <person name="Zhang T."/>
        </authorList>
    </citation>
    <scope>NUCLEOTIDE SEQUENCE</scope>
    <source>
        <strain evidence="3">HKST-UBA02</strain>
    </source>
</reference>
<organism evidence="3 4">
    <name type="scientific">Eiseniibacteriota bacterium</name>
    <dbReference type="NCBI Taxonomy" id="2212470"/>
    <lineage>
        <taxon>Bacteria</taxon>
        <taxon>Candidatus Eiseniibacteriota</taxon>
    </lineage>
</organism>
<dbReference type="SMART" id="SM00530">
    <property type="entry name" value="HTH_XRE"/>
    <property type="match status" value="1"/>
</dbReference>
<dbReference type="SUPFAM" id="SSF47413">
    <property type="entry name" value="lambda repressor-like DNA-binding domains"/>
    <property type="match status" value="1"/>
</dbReference>
<accession>A0A956NEF9</accession>
<protein>
    <submittedName>
        <fullName evidence="3">XRE family transcriptional regulator</fullName>
    </submittedName>
</protein>
<dbReference type="GO" id="GO:0003677">
    <property type="term" value="F:DNA binding"/>
    <property type="evidence" value="ECO:0007669"/>
    <property type="project" value="InterPro"/>
</dbReference>
<evidence type="ECO:0000313" key="3">
    <source>
        <dbReference type="EMBL" id="MCA9757877.1"/>
    </source>
</evidence>
<feature type="domain" description="HTH cro/C1-type" evidence="2">
    <location>
        <begin position="49"/>
        <end position="104"/>
    </location>
</feature>
<dbReference type="Pfam" id="PF13744">
    <property type="entry name" value="HTH_37"/>
    <property type="match status" value="1"/>
</dbReference>
<dbReference type="InterPro" id="IPR039554">
    <property type="entry name" value="HigA2-like_HTH"/>
</dbReference>
<dbReference type="AlphaFoldDB" id="A0A956NEF9"/>
<feature type="compositionally biased region" description="Basic residues" evidence="1">
    <location>
        <begin position="1"/>
        <end position="11"/>
    </location>
</feature>
<dbReference type="EMBL" id="JAGQHS010000126">
    <property type="protein sequence ID" value="MCA9757877.1"/>
    <property type="molecule type" value="Genomic_DNA"/>
</dbReference>
<dbReference type="InterPro" id="IPR010982">
    <property type="entry name" value="Lambda_DNA-bd_dom_sf"/>
</dbReference>
<dbReference type="InterPro" id="IPR001387">
    <property type="entry name" value="Cro/C1-type_HTH"/>
</dbReference>
<dbReference type="PROSITE" id="PS50943">
    <property type="entry name" value="HTH_CROC1"/>
    <property type="match status" value="1"/>
</dbReference>
<gene>
    <name evidence="3" type="ORF">KDA27_18950</name>
</gene>
<name>A0A956NEF9_UNCEI</name>
<evidence type="ECO:0000313" key="4">
    <source>
        <dbReference type="Proteomes" id="UP000739538"/>
    </source>
</evidence>
<comment type="caution">
    <text evidence="3">The sequence shown here is derived from an EMBL/GenBank/DDBJ whole genome shotgun (WGS) entry which is preliminary data.</text>
</comment>
<reference evidence="3" key="1">
    <citation type="submission" date="2020-04" db="EMBL/GenBank/DDBJ databases">
        <authorList>
            <person name="Zhang T."/>
        </authorList>
    </citation>
    <scope>NUCLEOTIDE SEQUENCE</scope>
    <source>
        <strain evidence="3">HKST-UBA02</strain>
    </source>
</reference>
<feature type="region of interest" description="Disordered" evidence="1">
    <location>
        <begin position="1"/>
        <end position="23"/>
    </location>
</feature>
<feature type="compositionally biased region" description="Basic residues" evidence="1">
    <location>
        <begin position="130"/>
        <end position="143"/>
    </location>
</feature>
<dbReference type="Gene3D" id="1.10.260.40">
    <property type="entry name" value="lambda repressor-like DNA-binding domains"/>
    <property type="match status" value="1"/>
</dbReference>
<evidence type="ECO:0000259" key="2">
    <source>
        <dbReference type="PROSITE" id="PS50943"/>
    </source>
</evidence>
<dbReference type="CDD" id="cd00093">
    <property type="entry name" value="HTH_XRE"/>
    <property type="match status" value="1"/>
</dbReference>
<feature type="region of interest" description="Disordered" evidence="1">
    <location>
        <begin position="110"/>
        <end position="143"/>
    </location>
</feature>
<evidence type="ECO:0000256" key="1">
    <source>
        <dbReference type="SAM" id="MobiDB-lite"/>
    </source>
</evidence>
<sequence length="143" mass="15417">MRSGTGRRKTTPKSADSVPAQESSGNVFQDLGIADSEQALARADLAGRIVALISERGITQTAAAKLLGIDQPGVSDLVRGKLKRYSTDRLLRFLGALGQDVEIRVRSARSENPSFRVVTERRRTSPSAVKRTKAGATRPRKAS</sequence>
<proteinExistence type="predicted"/>
<dbReference type="Proteomes" id="UP000739538">
    <property type="component" value="Unassembled WGS sequence"/>
</dbReference>